<dbReference type="Pfam" id="PF07676">
    <property type="entry name" value="PD40"/>
    <property type="match status" value="1"/>
</dbReference>
<dbReference type="SUPFAM" id="SSF82171">
    <property type="entry name" value="DPP6 N-terminal domain-like"/>
    <property type="match status" value="2"/>
</dbReference>
<dbReference type="InterPro" id="IPR011009">
    <property type="entry name" value="Kinase-like_dom_sf"/>
</dbReference>
<keyword evidence="4 5" id="KW-0067">ATP-binding</keyword>
<dbReference type="PANTHER" id="PTHR43289:SF6">
    <property type="entry name" value="SERINE_THREONINE-PROTEIN KINASE NEKL-3"/>
    <property type="match status" value="1"/>
</dbReference>
<dbReference type="Gene3D" id="3.30.200.20">
    <property type="entry name" value="Phosphorylase Kinase, domain 1"/>
    <property type="match status" value="1"/>
</dbReference>
<keyword evidence="3 7" id="KW-0418">Kinase</keyword>
<keyword evidence="2 5" id="KW-0547">Nucleotide-binding</keyword>
<reference evidence="7" key="1">
    <citation type="submission" date="2020-07" db="EMBL/GenBank/DDBJ databases">
        <title>Huge and variable diversity of episymbiotic CPR bacteria and DPANN archaea in groundwater ecosystems.</title>
        <authorList>
            <person name="He C.Y."/>
            <person name="Keren R."/>
            <person name="Whittaker M."/>
            <person name="Farag I.F."/>
            <person name="Doudna J."/>
            <person name="Cate J.H.D."/>
            <person name="Banfield J.F."/>
        </authorList>
    </citation>
    <scope>NUCLEOTIDE SEQUENCE</scope>
    <source>
        <strain evidence="7">NC_groundwater_1813_Pr3_B-0.1um_71_17</strain>
    </source>
</reference>
<keyword evidence="1" id="KW-0808">Transferase</keyword>
<dbReference type="Gene3D" id="2.120.10.30">
    <property type="entry name" value="TolB, C-terminal domain"/>
    <property type="match status" value="2"/>
</dbReference>
<dbReference type="InterPro" id="IPR011042">
    <property type="entry name" value="6-blade_b-propeller_TolB-like"/>
</dbReference>
<comment type="caution">
    <text evidence="7">The sequence shown here is derived from an EMBL/GenBank/DDBJ whole genome shotgun (WGS) entry which is preliminary data.</text>
</comment>
<protein>
    <submittedName>
        <fullName evidence="7">Protein kinase</fullName>
    </submittedName>
</protein>
<dbReference type="Pfam" id="PF00069">
    <property type="entry name" value="Pkinase"/>
    <property type="match status" value="1"/>
</dbReference>
<proteinExistence type="predicted"/>
<evidence type="ECO:0000256" key="4">
    <source>
        <dbReference type="ARBA" id="ARBA00022840"/>
    </source>
</evidence>
<dbReference type="PROSITE" id="PS00107">
    <property type="entry name" value="PROTEIN_KINASE_ATP"/>
    <property type="match status" value="1"/>
</dbReference>
<dbReference type="PROSITE" id="PS50011">
    <property type="entry name" value="PROTEIN_KINASE_DOM"/>
    <property type="match status" value="1"/>
</dbReference>
<organism evidence="7 8">
    <name type="scientific">Eiseniibacteriota bacterium</name>
    <dbReference type="NCBI Taxonomy" id="2212470"/>
    <lineage>
        <taxon>Bacteria</taxon>
        <taxon>Candidatus Eiseniibacteriota</taxon>
    </lineage>
</organism>
<dbReference type="InterPro" id="IPR000719">
    <property type="entry name" value="Prot_kinase_dom"/>
</dbReference>
<dbReference type="Proteomes" id="UP000696931">
    <property type="component" value="Unassembled WGS sequence"/>
</dbReference>
<dbReference type="PANTHER" id="PTHR43289">
    <property type="entry name" value="MITOGEN-ACTIVATED PROTEIN KINASE KINASE KINASE 20-RELATED"/>
    <property type="match status" value="1"/>
</dbReference>
<accession>A0A933W9E6</accession>
<evidence type="ECO:0000313" key="8">
    <source>
        <dbReference type="Proteomes" id="UP000696931"/>
    </source>
</evidence>
<evidence type="ECO:0000259" key="6">
    <source>
        <dbReference type="PROSITE" id="PS50011"/>
    </source>
</evidence>
<evidence type="ECO:0000313" key="7">
    <source>
        <dbReference type="EMBL" id="MBI5170547.1"/>
    </source>
</evidence>
<sequence>MTIDKGTRLGRYEILDHLGSGAMGVVYRARDTSLGRDVAVKVLPPAFSSDPERLRRFDQEARAAGALNHPNIVAIFDVGSHEGAPFVVTELLEGTTLRHRLDEGGLTARKALEFGVQIAQGLAAAHAKGIIHRDLKPENIFVLPSGQVKILDFGLAKLVRNEPGSGVGSGGPADSIAATEMTQMGRVMGTVGYMAPEQVRGVAADHRADLFALGCVLHEMLAGEPPFRRESPAESMAAILGEDLPALPDELRAQMPMLETILQRCTEKLPGERFESARDLAFALETFSALGAAGAGGAAGSGSGAGGDDAVARVAYERITFRRGAIWSARFTPDGHSVVYSASWEGKPLEVFWSHIGNPEARTLGFSNTDLLSLSPTNEMAVLLRTEFVTSFDRRGTLARVPPMGGAAREMLHDVHAAEWSKDGQQLAIVRMKTGMMRLEFPVGNVLLQTAGWISQIRFSPDGQRIAYIDHPSRNSDSGCIAVVNRKGERQVLSDDWGTLRGLAWSPDGSEVWFSADRGGAARGLYAVTLEGQLRRVLQLASNITVHDIAADGRVLIGHGPERAGINALGAGETRERDLSWLDWSLLHGISGDGRTLLLDETAEGGGASGSVYLRSMDGSPAIRLGDGAGRALSPDGEWVVGMRYGSGGLGAPIVLPTGVGEPRDVATGGLHVHMAAWLDDNRTLIVTAHEPGKGVRLYQLDSMTGESHPLSPEGIDATEFTVVPAIKAVAAMSADHDHWLYPLDGGDPTPIPMLERSDRVVTWLPAENAVLFFRTNEMPARIHRLDLATGERTVARELTPPDPTGIYRIGRVRTSADGKAYGYTYYMQLVDLHVVSGLK</sequence>
<evidence type="ECO:0000256" key="5">
    <source>
        <dbReference type="PROSITE-ProRule" id="PRU10141"/>
    </source>
</evidence>
<dbReference type="Gene3D" id="1.10.510.10">
    <property type="entry name" value="Transferase(Phosphotransferase) domain 1"/>
    <property type="match status" value="1"/>
</dbReference>
<dbReference type="InterPro" id="IPR017441">
    <property type="entry name" value="Protein_kinase_ATP_BS"/>
</dbReference>
<dbReference type="SMART" id="SM00220">
    <property type="entry name" value="S_TKc"/>
    <property type="match status" value="1"/>
</dbReference>
<evidence type="ECO:0000256" key="2">
    <source>
        <dbReference type="ARBA" id="ARBA00022741"/>
    </source>
</evidence>
<name>A0A933W9E6_UNCEI</name>
<dbReference type="InterPro" id="IPR011659">
    <property type="entry name" value="WD40"/>
</dbReference>
<feature type="domain" description="Protein kinase" evidence="6">
    <location>
        <begin position="12"/>
        <end position="287"/>
    </location>
</feature>
<dbReference type="GO" id="GO:0005524">
    <property type="term" value="F:ATP binding"/>
    <property type="evidence" value="ECO:0007669"/>
    <property type="project" value="UniProtKB-UniRule"/>
</dbReference>
<evidence type="ECO:0000256" key="3">
    <source>
        <dbReference type="ARBA" id="ARBA00022777"/>
    </source>
</evidence>
<dbReference type="AlphaFoldDB" id="A0A933W9E6"/>
<dbReference type="EMBL" id="JACRIW010000097">
    <property type="protein sequence ID" value="MBI5170547.1"/>
    <property type="molecule type" value="Genomic_DNA"/>
</dbReference>
<feature type="binding site" evidence="5">
    <location>
        <position position="41"/>
    </location>
    <ligand>
        <name>ATP</name>
        <dbReference type="ChEBI" id="CHEBI:30616"/>
    </ligand>
</feature>
<dbReference type="GO" id="GO:0004674">
    <property type="term" value="F:protein serine/threonine kinase activity"/>
    <property type="evidence" value="ECO:0007669"/>
    <property type="project" value="TreeGrafter"/>
</dbReference>
<evidence type="ECO:0000256" key="1">
    <source>
        <dbReference type="ARBA" id="ARBA00022679"/>
    </source>
</evidence>
<dbReference type="PROSITE" id="PS00108">
    <property type="entry name" value="PROTEIN_KINASE_ST"/>
    <property type="match status" value="1"/>
</dbReference>
<gene>
    <name evidence="7" type="ORF">HZA61_13750</name>
</gene>
<dbReference type="InterPro" id="IPR008271">
    <property type="entry name" value="Ser/Thr_kinase_AS"/>
</dbReference>
<dbReference type="SUPFAM" id="SSF56112">
    <property type="entry name" value="Protein kinase-like (PK-like)"/>
    <property type="match status" value="1"/>
</dbReference>
<dbReference type="CDD" id="cd14014">
    <property type="entry name" value="STKc_PknB_like"/>
    <property type="match status" value="1"/>
</dbReference>